<dbReference type="RefSeq" id="WP_232682884.1">
    <property type="nucleotide sequence ID" value="NZ_CP150845.1"/>
</dbReference>
<comment type="cofactor">
    <cofactor evidence="1">
        <name>pyridoxal 5'-phosphate</name>
        <dbReference type="ChEBI" id="CHEBI:597326"/>
    </cofactor>
</comment>
<dbReference type="InterPro" id="IPR000644">
    <property type="entry name" value="CBS_dom"/>
</dbReference>
<name>A0ABZ2ULA9_9FLAO</name>
<feature type="domain" description="CBS" evidence="4">
    <location>
        <begin position="340"/>
        <end position="397"/>
    </location>
</feature>
<proteinExistence type="predicted"/>
<dbReference type="InterPro" id="IPR036052">
    <property type="entry name" value="TrpB-like_PALP_sf"/>
</dbReference>
<dbReference type="CDD" id="cd01561">
    <property type="entry name" value="CBS_like"/>
    <property type="match status" value="1"/>
</dbReference>
<dbReference type="PANTHER" id="PTHR10314">
    <property type="entry name" value="CYSTATHIONINE BETA-SYNTHASE"/>
    <property type="match status" value="1"/>
</dbReference>
<keyword evidence="2" id="KW-0663">Pyridoxal phosphate</keyword>
<evidence type="ECO:0000256" key="3">
    <source>
        <dbReference type="PROSITE-ProRule" id="PRU00703"/>
    </source>
</evidence>
<dbReference type="Gene3D" id="3.10.580.10">
    <property type="entry name" value="CBS-domain"/>
    <property type="match status" value="1"/>
</dbReference>
<dbReference type="PROSITE" id="PS00901">
    <property type="entry name" value="CYS_SYNTHASE"/>
    <property type="match status" value="1"/>
</dbReference>
<dbReference type="InterPro" id="IPR001926">
    <property type="entry name" value="TrpB-like_PALP"/>
</dbReference>
<dbReference type="Pfam" id="PF00571">
    <property type="entry name" value="CBS"/>
    <property type="match status" value="2"/>
</dbReference>
<dbReference type="InterPro" id="IPR050214">
    <property type="entry name" value="Cys_Synth/Cystath_Beta-Synth"/>
</dbReference>
<evidence type="ECO:0000256" key="2">
    <source>
        <dbReference type="ARBA" id="ARBA00022898"/>
    </source>
</evidence>
<evidence type="ECO:0000313" key="5">
    <source>
        <dbReference type="EMBL" id="WYZ21761.1"/>
    </source>
</evidence>
<dbReference type="SMART" id="SM00116">
    <property type="entry name" value="CBS"/>
    <property type="match status" value="2"/>
</dbReference>
<dbReference type="PROSITE" id="PS51371">
    <property type="entry name" value="CBS"/>
    <property type="match status" value="1"/>
</dbReference>
<evidence type="ECO:0000313" key="6">
    <source>
        <dbReference type="Proteomes" id="UP001623852"/>
    </source>
</evidence>
<keyword evidence="3" id="KW-0129">CBS domain</keyword>
<keyword evidence="6" id="KW-1185">Reference proteome</keyword>
<evidence type="ECO:0000259" key="4">
    <source>
        <dbReference type="PROSITE" id="PS51371"/>
    </source>
</evidence>
<evidence type="ECO:0000256" key="1">
    <source>
        <dbReference type="ARBA" id="ARBA00001933"/>
    </source>
</evidence>
<protein>
    <submittedName>
        <fullName evidence="5">Pyridoxal-phosphate dependent enzyme</fullName>
    </submittedName>
</protein>
<reference evidence="5 6" key="1">
    <citation type="submission" date="2024-03" db="EMBL/GenBank/DDBJ databases">
        <title>Flavobacterium soyae.</title>
        <authorList>
            <person name="Zheng W."/>
        </authorList>
    </citation>
    <scope>NUCLEOTIDE SEQUENCE [LARGE SCALE GENOMIC DNA]</scope>
    <source>
        <strain evidence="5 6">55</strain>
    </source>
</reference>
<accession>A0ABZ2ULA9</accession>
<organism evidence="5 6">
    <name type="scientific">Flavobacterium soyae</name>
    <dbReference type="NCBI Taxonomy" id="2903098"/>
    <lineage>
        <taxon>Bacteria</taxon>
        <taxon>Pseudomonadati</taxon>
        <taxon>Bacteroidota</taxon>
        <taxon>Flavobacteriia</taxon>
        <taxon>Flavobacteriales</taxon>
        <taxon>Flavobacteriaceae</taxon>
        <taxon>Flavobacterium</taxon>
    </lineage>
</organism>
<dbReference type="InterPro" id="IPR001216">
    <property type="entry name" value="P-phosphate_BS"/>
</dbReference>
<dbReference type="Pfam" id="PF00291">
    <property type="entry name" value="PALP"/>
    <property type="match status" value="1"/>
</dbReference>
<gene>
    <name evidence="5" type="ORF">AABD74_09885</name>
</gene>
<dbReference type="EMBL" id="CP150845">
    <property type="protein sequence ID" value="WYZ21761.1"/>
    <property type="molecule type" value="Genomic_DNA"/>
</dbReference>
<dbReference type="InterPro" id="IPR046342">
    <property type="entry name" value="CBS_dom_sf"/>
</dbReference>
<dbReference type="Gene3D" id="3.40.50.1100">
    <property type="match status" value="2"/>
</dbReference>
<dbReference type="SUPFAM" id="SSF53686">
    <property type="entry name" value="Tryptophan synthase beta subunit-like PLP-dependent enzymes"/>
    <property type="match status" value="1"/>
</dbReference>
<sequence length="453" mass="50262">MDFSNNILETIGNTPLVKLNKIVAEIDALVLAKVETFNPGNSVKDRMAVKMIEDAEADGRLKPGGTIIEGTSGNTGMGLALVAIIKGYKLICVISDKQSKEKMDILRAVGAKVVVCPTDVEPTDPRSYYSVSKRLAEETPNSWYVNQYDNLSNSLAHYEQTGPEIWKQTDGKITHFVVGVGTGGTISGVGKYLKEKNPNIKIWGIDTYGSVFKKYHETGIFDENEIYSYITEGIGEDILPKNVDFSLIDGFTKVTDKDAAVYTRKIALEEGIFVGNSAGACIKGLLQLKEHFKPDDVVVVLFHDSGSRYVGKMFNDDWMRERGFLEENVTKAEDVIKDHIDKELIVVRTEELVSHAIERMRKYKISQIPVVDINGFVGSVDETDLFRSYVADKNVAEKPIKEVMGKPFPIVKLGTPIEEVSKLFTKENDAVLVDLGNGNHHIITKYDIIGSIK</sequence>
<dbReference type="Proteomes" id="UP001623852">
    <property type="component" value="Chromosome"/>
</dbReference>
<dbReference type="SUPFAM" id="SSF54631">
    <property type="entry name" value="CBS-domain pair"/>
    <property type="match status" value="1"/>
</dbReference>